<evidence type="ECO:0000313" key="2">
    <source>
        <dbReference type="Proteomes" id="UP000246073"/>
    </source>
</evidence>
<name>A0A2P9HP65_9HYPH</name>
<dbReference type="EMBL" id="OOFM01000005">
    <property type="protein sequence ID" value="SPL65918.1"/>
    <property type="molecule type" value="Genomic_DNA"/>
</dbReference>
<gene>
    <name evidence="1" type="ORF">OHAE_1785</name>
</gene>
<reference evidence="2" key="1">
    <citation type="submission" date="2017-12" db="EMBL/GenBank/DDBJ databases">
        <authorList>
            <person name="Diaz M."/>
        </authorList>
    </citation>
    <scope>NUCLEOTIDE SEQUENCE [LARGE SCALE GENOMIC DNA]</scope>
    <source>
        <strain evidence="2">FI11154</strain>
    </source>
</reference>
<evidence type="ECO:0000313" key="1">
    <source>
        <dbReference type="EMBL" id="SPL65918.1"/>
    </source>
</evidence>
<dbReference type="AlphaFoldDB" id="A0A2P9HP65"/>
<accession>A0A2P9HP65</accession>
<organism evidence="1 2">
    <name type="scientific">Ochrobactrum soli</name>
    <dbReference type="NCBI Taxonomy" id="2448455"/>
    <lineage>
        <taxon>Bacteria</taxon>
        <taxon>Pseudomonadati</taxon>
        <taxon>Pseudomonadota</taxon>
        <taxon>Alphaproteobacteria</taxon>
        <taxon>Hyphomicrobiales</taxon>
        <taxon>Brucellaceae</taxon>
        <taxon>Brucella/Ochrobactrum group</taxon>
        <taxon>Ochrobactrum</taxon>
    </lineage>
</organism>
<protein>
    <submittedName>
        <fullName evidence="1">Uncharacterized protein</fullName>
    </submittedName>
</protein>
<sequence length="62" mass="6998">MPTTLPAHAPTPSTPAAVNPAAQNIISYNCRIKSCHRNIKSKWHANHKRQLRRNKTTPIMAR</sequence>
<dbReference type="Proteomes" id="UP000246073">
    <property type="component" value="Unassembled WGS sequence"/>
</dbReference>
<proteinExistence type="predicted"/>